<dbReference type="RefSeq" id="XP_505431.1">
    <property type="nucleotide sequence ID" value="XM_505431.1"/>
</dbReference>
<dbReference type="Proteomes" id="UP000256601">
    <property type="component" value="Unassembled WGS sequence"/>
</dbReference>
<dbReference type="SMR" id="A0A1D8NNH2"/>
<dbReference type="KEGG" id="yli:2908675"/>
<dbReference type="GO" id="GO:0033290">
    <property type="term" value="C:eukaryotic 48S preinitiation complex"/>
    <property type="evidence" value="ECO:0007669"/>
    <property type="project" value="UniProtKB-UniRule"/>
</dbReference>
<feature type="region of interest" description="RNA gate" evidence="5">
    <location>
        <begin position="296"/>
        <end position="310"/>
    </location>
</feature>
<dbReference type="AlphaFoldDB" id="A0A1D8NNH2"/>
<dbReference type="GO" id="GO:0002191">
    <property type="term" value="P:cap-dependent translational initiation"/>
    <property type="evidence" value="ECO:0007669"/>
    <property type="project" value="UniProtKB-UniRule"/>
</dbReference>
<dbReference type="GO" id="GO:0001732">
    <property type="term" value="P:formation of cytoplasmic translation initiation complex"/>
    <property type="evidence" value="ECO:0007669"/>
    <property type="project" value="UniProtKB-UniRule"/>
</dbReference>
<dbReference type="VEuPathDB" id="FungiDB:YALI0_F14839g"/>
<keyword evidence="3" id="KW-0694">RNA-binding</keyword>
<evidence type="ECO:0000313" key="7">
    <source>
        <dbReference type="EMBL" id="AOW07194.1"/>
    </source>
</evidence>
<feature type="compositionally biased region" description="Low complexity" evidence="6">
    <location>
        <begin position="132"/>
        <end position="141"/>
    </location>
</feature>
<evidence type="ECO:0000256" key="1">
    <source>
        <dbReference type="ARBA" id="ARBA00022490"/>
    </source>
</evidence>
<evidence type="ECO:0000313" key="8">
    <source>
        <dbReference type="EMBL" id="RDW28901.1"/>
    </source>
</evidence>
<dbReference type="eggNOG" id="KOG2479">
    <property type="taxonomic scope" value="Eukaryota"/>
</dbReference>
<accession>A0A1D8NNH2</accession>
<comment type="subunit">
    <text evidence="5">Component of the eukaryotic translation initiation factor 3 (eIF-3) complex.</text>
</comment>
<dbReference type="GeneID" id="2908675"/>
<feature type="region of interest" description="Disordered" evidence="6">
    <location>
        <begin position="108"/>
        <end position="161"/>
    </location>
</feature>
<evidence type="ECO:0000313" key="9">
    <source>
        <dbReference type="Proteomes" id="UP000182444"/>
    </source>
</evidence>
<comment type="subcellular location">
    <subcellularLocation>
        <location evidence="5">Cytoplasm</location>
    </subcellularLocation>
</comment>
<dbReference type="GO" id="GO:0005852">
    <property type="term" value="C:eukaryotic translation initiation factor 3 complex"/>
    <property type="evidence" value="ECO:0007669"/>
    <property type="project" value="UniProtKB-UniRule"/>
</dbReference>
<organism evidence="7 9">
    <name type="scientific">Yarrowia lipolytica</name>
    <name type="common">Candida lipolytica</name>
    <dbReference type="NCBI Taxonomy" id="4952"/>
    <lineage>
        <taxon>Eukaryota</taxon>
        <taxon>Fungi</taxon>
        <taxon>Dikarya</taxon>
        <taxon>Ascomycota</taxon>
        <taxon>Saccharomycotina</taxon>
        <taxon>Dipodascomycetes</taxon>
        <taxon>Dipodascales</taxon>
        <taxon>Dipodascales incertae sedis</taxon>
        <taxon>Yarrowia</taxon>
    </lineage>
</organism>
<dbReference type="InterPro" id="IPR007783">
    <property type="entry name" value="eIF3d"/>
</dbReference>
<evidence type="ECO:0000256" key="5">
    <source>
        <dbReference type="HAMAP-Rule" id="MF_03003"/>
    </source>
</evidence>
<dbReference type="OrthoDB" id="16538at2759"/>
<keyword evidence="2 5" id="KW-0396">Initiation factor</keyword>
<feature type="compositionally biased region" description="Gly residues" evidence="6">
    <location>
        <begin position="117"/>
        <end position="131"/>
    </location>
</feature>
<dbReference type="Pfam" id="PF05091">
    <property type="entry name" value="eIF-3_zeta"/>
    <property type="match status" value="1"/>
</dbReference>
<comment type="domain">
    <text evidence="5">The RNA gate region regulates mRNA cap recognition to prevent promiscuous mRNA-binding before assembly of eif3d into the full eukaryotic translation initiation factor 3 (eIF-3) complex.</text>
</comment>
<keyword evidence="4 5" id="KW-0648">Protein biosynthesis</keyword>
<evidence type="ECO:0000313" key="10">
    <source>
        <dbReference type="Proteomes" id="UP000256601"/>
    </source>
</evidence>
<evidence type="ECO:0000256" key="3">
    <source>
        <dbReference type="ARBA" id="ARBA00022884"/>
    </source>
</evidence>
<dbReference type="GO" id="GO:0003743">
    <property type="term" value="F:translation initiation factor activity"/>
    <property type="evidence" value="ECO:0007669"/>
    <property type="project" value="UniProtKB-UniRule"/>
</dbReference>
<dbReference type="PANTHER" id="PTHR12399">
    <property type="entry name" value="EUKARYOTIC TRANSLATION INITIATION FACTOR 3 SUBUNIT 7"/>
    <property type="match status" value="1"/>
</dbReference>
<evidence type="ECO:0000256" key="2">
    <source>
        <dbReference type="ARBA" id="ARBA00022540"/>
    </source>
</evidence>
<dbReference type="VEuPathDB" id="FungiDB:YALI1_F19805g"/>
<dbReference type="EMBL" id="KZ858948">
    <property type="protein sequence ID" value="RDW28901.1"/>
    <property type="molecule type" value="Genomic_DNA"/>
</dbReference>
<comment type="function">
    <text evidence="5">mRNA cap-binding component of the eukaryotic translation initiation factor 3 (eIF-3) complex, which is involved in protein synthesis of a specialized repertoire of mRNAs and, together with other initiation factors, stimulates binding of mRNA and methionyl-tRNAi to the 40S ribosome. The eIF-3 complex specifically targets and initiates translation of a subset of mRNAs involved in cell proliferation. In the eIF-3 complex, eif3d specifically recognizes and binds the 7-methylguanosine cap of a subset of mRNAs.</text>
</comment>
<proteinExistence type="inferred from homology"/>
<evidence type="ECO:0000256" key="6">
    <source>
        <dbReference type="SAM" id="MobiDB-lite"/>
    </source>
</evidence>
<dbReference type="GO" id="GO:0098808">
    <property type="term" value="F:mRNA cap binding"/>
    <property type="evidence" value="ECO:0007669"/>
    <property type="project" value="UniProtKB-UniRule"/>
</dbReference>
<name>A0A1D8NNH2_YARLL</name>
<dbReference type="HAMAP" id="MF_03003">
    <property type="entry name" value="eIF3d"/>
    <property type="match status" value="1"/>
</dbReference>
<dbReference type="OMA" id="FMDKRDN"/>
<protein>
    <recommendedName>
        <fullName evidence="5">Eukaryotic translation initiation factor 3 subunit D</fullName>
        <shortName evidence="5">eIF3d</shortName>
    </recommendedName>
</protein>
<evidence type="ECO:0000256" key="4">
    <source>
        <dbReference type="ARBA" id="ARBA00022917"/>
    </source>
</evidence>
<gene>
    <name evidence="8" type="ORF">B0I71DRAFT_126522</name>
    <name evidence="7" type="ORF">YALI1_F19805g</name>
</gene>
<keyword evidence="1 5" id="KW-0963">Cytoplasm</keyword>
<dbReference type="EMBL" id="CP017558">
    <property type="protein sequence ID" value="AOW07194.1"/>
    <property type="molecule type" value="Genomic_DNA"/>
</dbReference>
<dbReference type="GO" id="GO:0016282">
    <property type="term" value="C:eukaryotic 43S preinitiation complex"/>
    <property type="evidence" value="ECO:0007669"/>
    <property type="project" value="UniProtKB-UniRule"/>
</dbReference>
<reference evidence="7 9" key="1">
    <citation type="journal article" date="2016" name="PLoS ONE">
        <title>Sequence Assembly of Yarrowia lipolytica Strain W29/CLIB89 Shows Transposable Element Diversity.</title>
        <authorList>
            <person name="Magnan C."/>
            <person name="Yu J."/>
            <person name="Chang I."/>
            <person name="Jahn E."/>
            <person name="Kanomata Y."/>
            <person name="Wu J."/>
            <person name="Zeller M."/>
            <person name="Oakes M."/>
            <person name="Baldi P."/>
            <person name="Sandmeyer S."/>
        </authorList>
    </citation>
    <scope>NUCLEOTIDE SEQUENCE [LARGE SCALE GENOMIC DNA]</scope>
    <source>
        <strain evidence="7">CLIB89</strain>
        <strain evidence="9">CLIB89(W29)</strain>
    </source>
</reference>
<dbReference type="Proteomes" id="UP000182444">
    <property type="component" value="Chromosome 1F"/>
</dbReference>
<reference evidence="8 10" key="2">
    <citation type="submission" date="2018-07" db="EMBL/GenBank/DDBJ databases">
        <title>Draft Genome Assemblies for Five Robust Yarrowia lipolytica Strains Exhibiting High Lipid Production and Pentose Sugar Utilization and Sugar Alcohol Secretion from Undetoxified Lignocellulosic Biomass Hydrolysates.</title>
        <authorList>
            <consortium name="DOE Joint Genome Institute"/>
            <person name="Walker C."/>
            <person name="Ryu S."/>
            <person name="Na H."/>
            <person name="Zane M."/>
            <person name="LaButti K."/>
            <person name="Lipzen A."/>
            <person name="Haridas S."/>
            <person name="Barry K."/>
            <person name="Grigoriev I.V."/>
            <person name="Quarterman J."/>
            <person name="Slininger P."/>
            <person name="Dien B."/>
            <person name="Trinh C.T."/>
        </authorList>
    </citation>
    <scope>NUCLEOTIDE SEQUENCE [LARGE SCALE GENOMIC DNA]</scope>
    <source>
        <strain evidence="8 10">YB392</strain>
    </source>
</reference>
<dbReference type="PANTHER" id="PTHR12399:SF0">
    <property type="entry name" value="EUKARYOTIC TRANSLATION INITIATION FACTOR 3 SUBUNIT D"/>
    <property type="match status" value="1"/>
</dbReference>
<comment type="similarity">
    <text evidence="5">Belongs to the eIF-3 subunit D family.</text>
</comment>
<dbReference type="PIRSF" id="PIRSF016281">
    <property type="entry name" value="EIF-3_zeta"/>
    <property type="match status" value="1"/>
</dbReference>
<sequence length="532" mass="58652">MALRLPALLDANAPWGPPSTVPEDLKFDDVPYAPFSKGDKLGKVADWAAETKDGKDQKRTQFGKNFRDPYHAYGASSASFFTNEDAEELSSFSVVDNAKNANKPRGTATVLKTRGGAPRGGSFAGRGGSQRGGRFQNQPGRGPVGGQRGPNPRFGKSKFGWRDFDKPQRIRNASVDITDDWTEIQEITYSEMQKLSYDVAQGVEIDTYGDLFPYDRKFDRTNNITKLAHLGRTVFNTTTSEDPIMQELAKDPANRIFITDTILSQIMCTTKSVAPWDIVITKKGEQLFFDKREGGPLDFITVDENAADPPADSTDKDNINSSANLGFEATLINQNFASNAITEDPKSKVSYKANPFSNNDSNVLCHAYKYKKFNLSDDPEGAPLNLILRTEVDALGPDGTTLNLRVLNEYGSSEWKNKFNTGRGAIIAAELKHNLNKISRWTVQSILGDVDQMKIGFASRVSPKDNTQHNIIGVVSREPKQFAEQINVNLNNGWGIFKSVVNIATAKDDGKYVLVKDPNNPAVKIYKPAAGF</sequence>